<dbReference type="RefSeq" id="WP_067390361.1">
    <property type="nucleotide sequence ID" value="NZ_JXKH01000002.1"/>
</dbReference>
<keyword evidence="2" id="KW-1185">Reference proteome</keyword>
<evidence type="ECO:0000313" key="1">
    <source>
        <dbReference type="EMBL" id="OJG19547.1"/>
    </source>
</evidence>
<proteinExistence type="predicted"/>
<organism evidence="1 2">
    <name type="scientific">Enterococcus canis</name>
    <dbReference type="NCBI Taxonomy" id="214095"/>
    <lineage>
        <taxon>Bacteria</taxon>
        <taxon>Bacillati</taxon>
        <taxon>Bacillota</taxon>
        <taxon>Bacilli</taxon>
        <taxon>Lactobacillales</taxon>
        <taxon>Enterococcaceae</taxon>
        <taxon>Enterococcus</taxon>
    </lineage>
</organism>
<comment type="caution">
    <text evidence="1">The sequence shown here is derived from an EMBL/GenBank/DDBJ whole genome shotgun (WGS) entry which is preliminary data.</text>
</comment>
<name>A0A1L8RIG1_9ENTE</name>
<dbReference type="EMBL" id="JXKH01000002">
    <property type="protein sequence ID" value="OJG19547.1"/>
    <property type="molecule type" value="Genomic_DNA"/>
</dbReference>
<dbReference type="AlphaFoldDB" id="A0A1L8RIG1"/>
<reference evidence="1 2" key="1">
    <citation type="submission" date="2014-12" db="EMBL/GenBank/DDBJ databases">
        <title>Draft genome sequences of 29 type strains of Enterococci.</title>
        <authorList>
            <person name="Zhong Z."/>
            <person name="Sun Z."/>
            <person name="Liu W."/>
            <person name="Zhang W."/>
            <person name="Zhang H."/>
        </authorList>
    </citation>
    <scope>NUCLEOTIDE SEQUENCE [LARGE SCALE GENOMIC DNA]</scope>
    <source>
        <strain evidence="1 2">DSM 17029</strain>
    </source>
</reference>
<sequence length="66" mass="7687">MFNNATKEFHYDNCGKMIQTGEKVWTKWNFPPKSSATQLKSRKELEFENAPILCLNCAEKLISKTF</sequence>
<protein>
    <submittedName>
        <fullName evidence="1">Uncharacterized protein</fullName>
    </submittedName>
</protein>
<dbReference type="Proteomes" id="UP000181884">
    <property type="component" value="Unassembled WGS sequence"/>
</dbReference>
<gene>
    <name evidence="1" type="ORF">RU97_GL001118</name>
</gene>
<evidence type="ECO:0000313" key="2">
    <source>
        <dbReference type="Proteomes" id="UP000181884"/>
    </source>
</evidence>
<accession>A0A1L8RIG1</accession>